<dbReference type="PANTHER" id="PTHR31203">
    <property type="entry name" value="BETA-KERATIN-RELATED PROTEIN-RELATED"/>
    <property type="match status" value="1"/>
</dbReference>
<comment type="caution">
    <text evidence="6">The sequence shown here is derived from an EMBL/GenBank/DDBJ whole genome shotgun (WGS) entry which is preliminary data.</text>
</comment>
<dbReference type="InterPro" id="IPR003461">
    <property type="entry name" value="Keratin"/>
</dbReference>
<comment type="subunit">
    <text evidence="2 5">The avian keratins (F-ker, S-ker, C-ker and B-ker) are a complex mixture of very similar polypeptides.</text>
</comment>
<feature type="non-terminal residue" evidence="6">
    <location>
        <position position="106"/>
    </location>
</feature>
<reference evidence="6 7" key="1">
    <citation type="submission" date="2019-09" db="EMBL/GenBank/DDBJ databases">
        <title>Bird 10,000 Genomes (B10K) Project - Family phase.</title>
        <authorList>
            <person name="Zhang G."/>
        </authorList>
    </citation>
    <scope>NUCLEOTIDE SEQUENCE [LARGE SCALE GENOMIC DNA]</scope>
    <source>
        <strain evidence="6">B10K-DU-002-71</strain>
        <tissue evidence="6">Muscle</tissue>
    </source>
</reference>
<dbReference type="GO" id="GO:0005200">
    <property type="term" value="F:structural constituent of cytoskeleton"/>
    <property type="evidence" value="ECO:0007669"/>
    <property type="project" value="InterPro"/>
</dbReference>
<keyword evidence="3 5" id="KW-0416">Keratin</keyword>
<evidence type="ECO:0000256" key="4">
    <source>
        <dbReference type="ARBA" id="ARBA00022990"/>
    </source>
</evidence>
<dbReference type="AlphaFoldDB" id="A0A7L2TEM9"/>
<dbReference type="Pfam" id="PF02422">
    <property type="entry name" value="Keratin"/>
    <property type="match status" value="1"/>
</dbReference>
<dbReference type="OrthoDB" id="9380305at2759"/>
<name>A0A7L2TEM9_POMRU</name>
<dbReference type="Proteomes" id="UP000583496">
    <property type="component" value="Unassembled WGS sequence"/>
</dbReference>
<comment type="similarity">
    <text evidence="1 5">Belongs to the avian keratin family.</text>
</comment>
<keyword evidence="7" id="KW-1185">Reference proteome</keyword>
<accession>A0A7L2TEM9</accession>
<proteinExistence type="inferred from homology"/>
<keyword evidence="4" id="KW-0007">Acetylation</keyword>
<evidence type="ECO:0000256" key="5">
    <source>
        <dbReference type="RuleBase" id="RU364002"/>
    </source>
</evidence>
<dbReference type="GO" id="GO:0005882">
    <property type="term" value="C:intermediate filament"/>
    <property type="evidence" value="ECO:0007669"/>
    <property type="project" value="UniProtKB-KW"/>
</dbReference>
<evidence type="ECO:0000256" key="3">
    <source>
        <dbReference type="ARBA" id="ARBA00022744"/>
    </source>
</evidence>
<gene>
    <name evidence="6" type="primary">Bkj_2</name>
    <name evidence="6" type="ORF">POSRUF_R05753</name>
</gene>
<dbReference type="PANTHER" id="PTHR31203:SF1">
    <property type="entry name" value="BETA-KERATIN-RELATED PROTEIN-RELATED"/>
    <property type="match status" value="1"/>
</dbReference>
<organism evidence="6 7">
    <name type="scientific">Pomatostomus ruficeps</name>
    <name type="common">Chestnut-crowned babbler</name>
    <dbReference type="NCBI Taxonomy" id="9176"/>
    <lineage>
        <taxon>Eukaryota</taxon>
        <taxon>Metazoa</taxon>
        <taxon>Chordata</taxon>
        <taxon>Craniata</taxon>
        <taxon>Vertebrata</taxon>
        <taxon>Euteleostomi</taxon>
        <taxon>Archelosauria</taxon>
        <taxon>Archosauria</taxon>
        <taxon>Dinosauria</taxon>
        <taxon>Saurischia</taxon>
        <taxon>Theropoda</taxon>
        <taxon>Coelurosauria</taxon>
        <taxon>Aves</taxon>
        <taxon>Neognathae</taxon>
        <taxon>Neoaves</taxon>
        <taxon>Telluraves</taxon>
        <taxon>Australaves</taxon>
        <taxon>Passeriformes</taxon>
        <taxon>Sylvioidea</taxon>
        <taxon>Timaliidae</taxon>
        <taxon>Pomatostomus</taxon>
    </lineage>
</organism>
<evidence type="ECO:0000256" key="1">
    <source>
        <dbReference type="ARBA" id="ARBA00008702"/>
    </source>
</evidence>
<evidence type="ECO:0000313" key="7">
    <source>
        <dbReference type="Proteomes" id="UP000583496"/>
    </source>
</evidence>
<protein>
    <recommendedName>
        <fullName evidence="5">Keratin</fullName>
    </recommendedName>
</protein>
<evidence type="ECO:0000313" key="6">
    <source>
        <dbReference type="EMBL" id="NXS32369.1"/>
    </source>
</evidence>
<evidence type="ECO:0000256" key="2">
    <source>
        <dbReference type="ARBA" id="ARBA00011806"/>
    </source>
</evidence>
<sequence>CLPGGGEVVCPEPCTYTRSLGPVVASCEDSTALVYGPPVSIIFPGPIMNTCPQQSVVASSAPQTYGASYGSGSGGSYGGLSRIGSSYGSGGSYGSGVSYGSGGSGG</sequence>
<feature type="non-terminal residue" evidence="6">
    <location>
        <position position="1"/>
    </location>
</feature>
<dbReference type="EMBL" id="VYZT01033122">
    <property type="protein sequence ID" value="NXS32369.1"/>
    <property type="molecule type" value="Genomic_DNA"/>
</dbReference>